<keyword evidence="2" id="KW-1185">Reference proteome</keyword>
<dbReference type="EMBL" id="JANBPW010003228">
    <property type="protein sequence ID" value="KAJ1938286.1"/>
    <property type="molecule type" value="Genomic_DNA"/>
</dbReference>
<comment type="caution">
    <text evidence="1">The sequence shown here is derived from an EMBL/GenBank/DDBJ whole genome shotgun (WGS) entry which is preliminary data.</text>
</comment>
<sequence>MLYTTTIGGLPALVSGFAVGLKQLIPDYNVKLFRGAIGFRINDLPGFYTLVAPIMFMLLGNLGGALLVNIGFFEAFIYLRFYKRDGMIHGDRSDAFAFSTFFPDFAQPVVRRIAGGVYWVAVKCRAVVPDEGYQQAADLELGGVIRTNPETGEVLVEAEESDKDRRKALANKALEARLEGRDAGSSTSASAAAASNIRPIKFYIPSDETPQEQVYRELRESACKRDHEFWADNNTRFESGKAEFEQEMVRKTGACTLDDLSIYYKQYQVESYERHLKYNRYLWRRNLAMVGPGIRATEKKESKEGVDRRKEKIKSYY</sequence>
<gene>
    <name evidence="1" type="ORF">FBU59_004486</name>
</gene>
<accession>A0ACC1J5K2</accession>
<name>A0ACC1J5K2_9FUNG</name>
<evidence type="ECO:0000313" key="2">
    <source>
        <dbReference type="Proteomes" id="UP001150603"/>
    </source>
</evidence>
<dbReference type="Proteomes" id="UP001150603">
    <property type="component" value="Unassembled WGS sequence"/>
</dbReference>
<organism evidence="1 2">
    <name type="scientific">Linderina macrospora</name>
    <dbReference type="NCBI Taxonomy" id="4868"/>
    <lineage>
        <taxon>Eukaryota</taxon>
        <taxon>Fungi</taxon>
        <taxon>Fungi incertae sedis</taxon>
        <taxon>Zoopagomycota</taxon>
        <taxon>Kickxellomycotina</taxon>
        <taxon>Kickxellomycetes</taxon>
        <taxon>Kickxellales</taxon>
        <taxon>Kickxellaceae</taxon>
        <taxon>Linderina</taxon>
    </lineage>
</organism>
<reference evidence="1" key="1">
    <citation type="submission" date="2022-07" db="EMBL/GenBank/DDBJ databases">
        <title>Phylogenomic reconstructions and comparative analyses of Kickxellomycotina fungi.</title>
        <authorList>
            <person name="Reynolds N.K."/>
            <person name="Stajich J.E."/>
            <person name="Barry K."/>
            <person name="Grigoriev I.V."/>
            <person name="Crous P."/>
            <person name="Smith M.E."/>
        </authorList>
    </citation>
    <scope>NUCLEOTIDE SEQUENCE</scope>
    <source>
        <strain evidence="1">NRRL 5244</strain>
    </source>
</reference>
<protein>
    <submittedName>
        <fullName evidence="1">Uncharacterized protein</fullName>
    </submittedName>
</protein>
<evidence type="ECO:0000313" key="1">
    <source>
        <dbReference type="EMBL" id="KAJ1938286.1"/>
    </source>
</evidence>
<proteinExistence type="predicted"/>